<dbReference type="Gene3D" id="3.30.310.130">
    <property type="entry name" value="Ubiquitin-related"/>
    <property type="match status" value="1"/>
</dbReference>
<protein>
    <recommendedName>
        <fullName evidence="6">Ubiquitin-like protease family profile domain-containing protein</fullName>
    </recommendedName>
</protein>
<evidence type="ECO:0000256" key="5">
    <source>
        <dbReference type="SAM" id="MobiDB-lite"/>
    </source>
</evidence>
<accession>A0A978U986</accession>
<evidence type="ECO:0000256" key="2">
    <source>
        <dbReference type="ARBA" id="ARBA00022670"/>
    </source>
</evidence>
<feature type="compositionally biased region" description="Basic and acidic residues" evidence="5">
    <location>
        <begin position="57"/>
        <end position="69"/>
    </location>
</feature>
<evidence type="ECO:0000256" key="1">
    <source>
        <dbReference type="ARBA" id="ARBA00005234"/>
    </source>
</evidence>
<keyword evidence="3" id="KW-0378">Hydrolase</keyword>
<dbReference type="Gene3D" id="1.10.418.20">
    <property type="match status" value="1"/>
</dbReference>
<evidence type="ECO:0000259" key="6">
    <source>
        <dbReference type="PROSITE" id="PS50600"/>
    </source>
</evidence>
<dbReference type="InterPro" id="IPR003653">
    <property type="entry name" value="Peptidase_C48_C"/>
</dbReference>
<dbReference type="InterPro" id="IPR038765">
    <property type="entry name" value="Papain-like_cys_pep_sf"/>
</dbReference>
<comment type="similarity">
    <text evidence="1">Belongs to the peptidase C48 family.</text>
</comment>
<dbReference type="Proteomes" id="UP000813462">
    <property type="component" value="Unassembled WGS sequence"/>
</dbReference>
<dbReference type="GO" id="GO:0006508">
    <property type="term" value="P:proteolysis"/>
    <property type="evidence" value="ECO:0007669"/>
    <property type="project" value="UniProtKB-KW"/>
</dbReference>
<gene>
    <name evidence="7" type="ORF">FEM48_ZijujUnG0054800</name>
</gene>
<feature type="domain" description="Ubiquitin-like protease family profile" evidence="6">
    <location>
        <begin position="349"/>
        <end position="542"/>
    </location>
</feature>
<feature type="region of interest" description="Disordered" evidence="5">
    <location>
        <begin position="45"/>
        <end position="69"/>
    </location>
</feature>
<proteinExistence type="inferred from homology"/>
<evidence type="ECO:0000313" key="7">
    <source>
        <dbReference type="EMBL" id="KAH7511095.1"/>
    </source>
</evidence>
<reference evidence="7" key="1">
    <citation type="journal article" date="2021" name="Front. Plant Sci.">
        <title>Chromosome-Scale Genome Assembly for Chinese Sour Jujube and Insights Into Its Genome Evolution and Domestication Signature.</title>
        <authorList>
            <person name="Shen L.-Y."/>
            <person name="Luo H."/>
            <person name="Wang X.-L."/>
            <person name="Wang X.-M."/>
            <person name="Qiu X.-J."/>
            <person name="Liu H."/>
            <person name="Zhou S.-S."/>
            <person name="Jia K.-H."/>
            <person name="Nie S."/>
            <person name="Bao Y.-T."/>
            <person name="Zhang R.-G."/>
            <person name="Yun Q.-Z."/>
            <person name="Chai Y.-H."/>
            <person name="Lu J.-Y."/>
            <person name="Li Y."/>
            <person name="Zhao S.-W."/>
            <person name="Mao J.-F."/>
            <person name="Jia S.-G."/>
            <person name="Mao Y.-M."/>
        </authorList>
    </citation>
    <scope>NUCLEOTIDE SEQUENCE</scope>
    <source>
        <strain evidence="7">AT0</strain>
        <tissue evidence="7">Leaf</tissue>
    </source>
</reference>
<evidence type="ECO:0000256" key="3">
    <source>
        <dbReference type="ARBA" id="ARBA00022801"/>
    </source>
</evidence>
<dbReference type="Pfam" id="PF02902">
    <property type="entry name" value="Peptidase_C48"/>
    <property type="match status" value="1"/>
</dbReference>
<dbReference type="GO" id="GO:0016926">
    <property type="term" value="P:protein desumoylation"/>
    <property type="evidence" value="ECO:0007669"/>
    <property type="project" value="UniProtKB-ARBA"/>
</dbReference>
<organism evidence="7 8">
    <name type="scientific">Ziziphus jujuba var. spinosa</name>
    <dbReference type="NCBI Taxonomy" id="714518"/>
    <lineage>
        <taxon>Eukaryota</taxon>
        <taxon>Viridiplantae</taxon>
        <taxon>Streptophyta</taxon>
        <taxon>Embryophyta</taxon>
        <taxon>Tracheophyta</taxon>
        <taxon>Spermatophyta</taxon>
        <taxon>Magnoliopsida</taxon>
        <taxon>eudicotyledons</taxon>
        <taxon>Gunneridae</taxon>
        <taxon>Pentapetalae</taxon>
        <taxon>rosids</taxon>
        <taxon>fabids</taxon>
        <taxon>Rosales</taxon>
        <taxon>Rhamnaceae</taxon>
        <taxon>Paliureae</taxon>
        <taxon>Ziziphus</taxon>
    </lineage>
</organism>
<comment type="caution">
    <text evidence="7">The sequence shown here is derived from an EMBL/GenBank/DDBJ whole genome shotgun (WGS) entry which is preliminary data.</text>
</comment>
<keyword evidence="4" id="KW-0788">Thiol protease</keyword>
<evidence type="ECO:0000256" key="4">
    <source>
        <dbReference type="ARBA" id="ARBA00022807"/>
    </source>
</evidence>
<dbReference type="PANTHER" id="PTHR46915:SF2">
    <property type="entry name" value="UBIQUITIN-LIKE PROTEASE 4"/>
    <property type="match status" value="1"/>
</dbReference>
<dbReference type="EMBL" id="JAEACU010000221">
    <property type="protein sequence ID" value="KAH7511095.1"/>
    <property type="molecule type" value="Genomic_DNA"/>
</dbReference>
<dbReference type="PANTHER" id="PTHR46915">
    <property type="entry name" value="UBIQUITIN-LIKE PROTEASE 4-RELATED"/>
    <property type="match status" value="1"/>
</dbReference>
<keyword evidence="2" id="KW-0645">Protease</keyword>
<dbReference type="PROSITE" id="PS50600">
    <property type="entry name" value="ULP_PROTEASE"/>
    <property type="match status" value="1"/>
</dbReference>
<dbReference type="GO" id="GO:0008234">
    <property type="term" value="F:cysteine-type peptidase activity"/>
    <property type="evidence" value="ECO:0007669"/>
    <property type="project" value="UniProtKB-KW"/>
</dbReference>
<evidence type="ECO:0000313" key="8">
    <source>
        <dbReference type="Proteomes" id="UP000813462"/>
    </source>
</evidence>
<dbReference type="SUPFAM" id="SSF54001">
    <property type="entry name" value="Cysteine proteinases"/>
    <property type="match status" value="1"/>
</dbReference>
<sequence>MCMEEAKPRKRRPLDLDWETLLPSQEDDPPAVLIVKSNNNQNINTLKDSSMAAADSRNSDSEYSELRDHELDDRIVRQKKNIEGMGPRLPDKGEKLRLSLKRMEEERERRKLRRVETVYLEEADRYEKPVQPICSCIPVKHGMFLNYDVENICLVLDSDIGSGCDGSKKEHITCQSQSQSLFASRFSQKIEEKTDSGKTNSFDKELSLLGSCDHRQMKNNGDVSQKGRQEISQKGRQKFRSIAKDMPSKHPGNMSRNGANGVHSYNDQKGRAFSTYSSHVRENSSNFFAKKNDASHIGSSIVLRPRKTIVLIDEEEPQITEAAEQMEKLPECMKDAKIYYPSRDDPEAEIISYADMDCLAPEGYLTSTIMNFYIRYLQQHASPTNRATCDCHFFNTYFYKKLKEAVSYKGNNKDKLFVKFRRWWKGVNIFQKAYVLIPIHEDVHWSLVIICFPDKEEESGPIILHLDSLRLHSSRSVFQNIKSFLKEEWHYLGQEFALPDLPIADSIWRQLPQRITEKIISVPQQKNEYDCGLFVLFFMERFIVEAPERLKKKDLAMFGKQWFKPEEASGLRAKIRNVLIKEFKKASEVECISETLSPSSSDAQEEWI</sequence>
<name>A0A978U986_ZIZJJ</name>
<dbReference type="AlphaFoldDB" id="A0A978U986"/>